<keyword evidence="1" id="KW-0677">Repeat</keyword>
<accession>A0A2P1P7I2</accession>
<dbReference type="Pfam" id="PF00023">
    <property type="entry name" value="Ank"/>
    <property type="match status" value="1"/>
</dbReference>
<dbReference type="GO" id="GO:0085020">
    <property type="term" value="P:protein K6-linked ubiquitination"/>
    <property type="evidence" value="ECO:0007669"/>
    <property type="project" value="TreeGrafter"/>
</dbReference>
<dbReference type="KEGG" id="ptc:phytr_2380"/>
<dbReference type="PANTHER" id="PTHR24171:SF8">
    <property type="entry name" value="BRCA1-ASSOCIATED RING DOMAIN PROTEIN 1"/>
    <property type="match status" value="1"/>
</dbReference>
<reference evidence="4 5" key="1">
    <citation type="submission" date="2018-03" db="EMBL/GenBank/DDBJ databases">
        <title>A gene transfer event suggests a long-term partnership between eustigmatophyte algae and a novel lineage of endosymbiotic bacteria.</title>
        <authorList>
            <person name="Yurchenko T."/>
            <person name="Sevcikova T."/>
            <person name="Pribyl P."/>
            <person name="El Karkouri K."/>
            <person name="Klimes V."/>
            <person name="Amaral R."/>
            <person name="Zbrankova V."/>
            <person name="Kim E."/>
            <person name="Raoult D."/>
            <person name="Santos L.M.A."/>
            <person name="Elias M."/>
        </authorList>
    </citation>
    <scope>NUCLEOTIDE SEQUENCE [LARGE SCALE GENOMIC DNA]</scope>
    <source>
        <strain evidence="4">CCALA 838</strain>
    </source>
</reference>
<dbReference type="PANTHER" id="PTHR24171">
    <property type="entry name" value="ANKYRIN REPEAT DOMAIN-CONTAINING PROTEIN 39-RELATED"/>
    <property type="match status" value="1"/>
</dbReference>
<evidence type="ECO:0000256" key="2">
    <source>
        <dbReference type="ARBA" id="ARBA00023043"/>
    </source>
</evidence>
<evidence type="ECO:0000313" key="5">
    <source>
        <dbReference type="Proteomes" id="UP000241762"/>
    </source>
</evidence>
<organism evidence="4 5">
    <name type="scientific">Candidatus Phycorickettsia trachydisci</name>
    <dbReference type="NCBI Taxonomy" id="2115978"/>
    <lineage>
        <taxon>Bacteria</taxon>
        <taxon>Pseudomonadati</taxon>
        <taxon>Pseudomonadota</taxon>
        <taxon>Alphaproteobacteria</taxon>
        <taxon>Rickettsiales</taxon>
        <taxon>Rickettsiaceae</taxon>
        <taxon>Candidatus Phycorickettsia</taxon>
    </lineage>
</organism>
<dbReference type="GO" id="GO:0004842">
    <property type="term" value="F:ubiquitin-protein transferase activity"/>
    <property type="evidence" value="ECO:0007669"/>
    <property type="project" value="TreeGrafter"/>
</dbReference>
<dbReference type="AlphaFoldDB" id="A0A2P1P7I2"/>
<dbReference type="PROSITE" id="PS50088">
    <property type="entry name" value="ANK_REPEAT"/>
    <property type="match status" value="2"/>
</dbReference>
<dbReference type="PROSITE" id="PS50297">
    <property type="entry name" value="ANK_REP_REGION"/>
    <property type="match status" value="1"/>
</dbReference>
<dbReference type="Gene3D" id="1.25.40.20">
    <property type="entry name" value="Ankyrin repeat-containing domain"/>
    <property type="match status" value="2"/>
</dbReference>
<dbReference type="SMART" id="SM00248">
    <property type="entry name" value="ANK"/>
    <property type="match status" value="4"/>
</dbReference>
<evidence type="ECO:0000256" key="3">
    <source>
        <dbReference type="PROSITE-ProRule" id="PRU00023"/>
    </source>
</evidence>
<feature type="repeat" description="ANK" evidence="3">
    <location>
        <begin position="191"/>
        <end position="227"/>
    </location>
</feature>
<proteinExistence type="predicted"/>
<keyword evidence="2 3" id="KW-0040">ANK repeat</keyword>
<dbReference type="Proteomes" id="UP000241762">
    <property type="component" value="Chromosome"/>
</dbReference>
<sequence>MVNFMPIEQKYLDLIEAVEQGDTTKVKKLLKTGIDVNYRFPSEGYNYELTGILNKGTILHLATERQNAQIMQTLVDAGADVNVLNNAKSSPFALAGKKVQHILLTNGANPKLSFGDNTPSLVFRNAVMKENDIETARVIARDTDVIKGYVGPLDFRNNILTYYLENTFEYDPKMIDFLLEAKADVNNQNAKGLTPLTIVLEAFEGEETIKVVDKLLKAGANPNMKDKNGLNYFDRVRNHSALDPKDKEALLKLGDDYIKPKKFIKENNIKNFDDLDKKAFEKIYEDLNKAAKRPSILQRVRRVAKKLGEKVKGLRSKKNSNGIER</sequence>
<dbReference type="SUPFAM" id="SSF48403">
    <property type="entry name" value="Ankyrin repeat"/>
    <property type="match status" value="1"/>
</dbReference>
<dbReference type="InterPro" id="IPR036770">
    <property type="entry name" value="Ankyrin_rpt-contain_sf"/>
</dbReference>
<dbReference type="InterPro" id="IPR002110">
    <property type="entry name" value="Ankyrin_rpt"/>
</dbReference>
<evidence type="ECO:0000313" key="4">
    <source>
        <dbReference type="EMBL" id="AVP87195.1"/>
    </source>
</evidence>
<dbReference type="EMBL" id="CP027845">
    <property type="protein sequence ID" value="AVP87195.1"/>
    <property type="molecule type" value="Genomic_DNA"/>
</dbReference>
<gene>
    <name evidence="4" type="ORF">phytr_2380</name>
</gene>
<keyword evidence="5" id="KW-1185">Reference proteome</keyword>
<feature type="repeat" description="ANK" evidence="3">
    <location>
        <begin position="54"/>
        <end position="86"/>
    </location>
</feature>
<name>A0A2P1P7I2_9RICK</name>
<protein>
    <submittedName>
        <fullName evidence="4">Uncharacterized protein</fullName>
    </submittedName>
</protein>
<evidence type="ECO:0000256" key="1">
    <source>
        <dbReference type="ARBA" id="ARBA00022737"/>
    </source>
</evidence>